<name>A0A8H6THH8_MYCCL</name>
<sequence>MYSKLPTRSAFRTIAFGARPAVQSVSLIRYSSTMHDNDPELLEVEKTRNLANQQHRTSTPHKSHAPGWNEHLASASEASVKARVADKATGNPLDLQKATVEYIQARHSPDEAIYSHDQVDGPLSSAKADDTNSHPQVLVRETVKTTEVWKNEDSTASEDVVRARIMYATSSHHPAGQS</sequence>
<organism evidence="1 2">
    <name type="scientific">Mycena chlorophos</name>
    <name type="common">Agaric fungus</name>
    <name type="synonym">Agaricus chlorophos</name>
    <dbReference type="NCBI Taxonomy" id="658473"/>
    <lineage>
        <taxon>Eukaryota</taxon>
        <taxon>Fungi</taxon>
        <taxon>Dikarya</taxon>
        <taxon>Basidiomycota</taxon>
        <taxon>Agaricomycotina</taxon>
        <taxon>Agaricomycetes</taxon>
        <taxon>Agaricomycetidae</taxon>
        <taxon>Agaricales</taxon>
        <taxon>Marasmiineae</taxon>
        <taxon>Mycenaceae</taxon>
        <taxon>Mycena</taxon>
    </lineage>
</organism>
<evidence type="ECO:0000313" key="2">
    <source>
        <dbReference type="Proteomes" id="UP000613580"/>
    </source>
</evidence>
<dbReference type="OrthoDB" id="529205at2759"/>
<dbReference type="AlphaFoldDB" id="A0A8H6THH8"/>
<protein>
    <submittedName>
        <fullName evidence="1">Uncharacterized protein</fullName>
    </submittedName>
</protein>
<evidence type="ECO:0000313" key="1">
    <source>
        <dbReference type="EMBL" id="KAF7316796.1"/>
    </source>
</evidence>
<dbReference type="EMBL" id="JACAZE010000005">
    <property type="protein sequence ID" value="KAF7316796.1"/>
    <property type="molecule type" value="Genomic_DNA"/>
</dbReference>
<dbReference type="Proteomes" id="UP000613580">
    <property type="component" value="Unassembled WGS sequence"/>
</dbReference>
<keyword evidence="2" id="KW-1185">Reference proteome</keyword>
<proteinExistence type="predicted"/>
<gene>
    <name evidence="1" type="ORF">HMN09_00412700</name>
</gene>
<comment type="caution">
    <text evidence="1">The sequence shown here is derived from an EMBL/GenBank/DDBJ whole genome shotgun (WGS) entry which is preliminary data.</text>
</comment>
<reference evidence="1" key="1">
    <citation type="submission" date="2020-05" db="EMBL/GenBank/DDBJ databases">
        <title>Mycena genomes resolve the evolution of fungal bioluminescence.</title>
        <authorList>
            <person name="Tsai I.J."/>
        </authorList>
    </citation>
    <scope>NUCLEOTIDE SEQUENCE</scope>
    <source>
        <strain evidence="1">110903Hualien_Pintung</strain>
    </source>
</reference>
<accession>A0A8H6THH8</accession>